<evidence type="ECO:0000256" key="1">
    <source>
        <dbReference type="SAM" id="MobiDB-lite"/>
    </source>
</evidence>
<name>A0AAV8PPI6_ENSVE</name>
<feature type="compositionally biased region" description="Polar residues" evidence="1">
    <location>
        <begin position="254"/>
        <end position="264"/>
    </location>
</feature>
<feature type="compositionally biased region" description="Low complexity" evidence="1">
    <location>
        <begin position="225"/>
        <end position="238"/>
    </location>
</feature>
<dbReference type="EMBL" id="JAQQAF010000009">
    <property type="protein sequence ID" value="KAJ8460337.1"/>
    <property type="molecule type" value="Genomic_DNA"/>
</dbReference>
<keyword evidence="3" id="KW-1185">Reference proteome</keyword>
<gene>
    <name evidence="2" type="ORF">OPV22_033263</name>
</gene>
<feature type="region of interest" description="Disordered" evidence="1">
    <location>
        <begin position="178"/>
        <end position="203"/>
    </location>
</feature>
<dbReference type="PANTHER" id="PTHR35486:SF1">
    <property type="entry name" value="OS02G0689500 PROTEIN"/>
    <property type="match status" value="1"/>
</dbReference>
<organism evidence="2 3">
    <name type="scientific">Ensete ventricosum</name>
    <name type="common">Abyssinian banana</name>
    <name type="synonym">Musa ensete</name>
    <dbReference type="NCBI Taxonomy" id="4639"/>
    <lineage>
        <taxon>Eukaryota</taxon>
        <taxon>Viridiplantae</taxon>
        <taxon>Streptophyta</taxon>
        <taxon>Embryophyta</taxon>
        <taxon>Tracheophyta</taxon>
        <taxon>Spermatophyta</taxon>
        <taxon>Magnoliopsida</taxon>
        <taxon>Liliopsida</taxon>
        <taxon>Zingiberales</taxon>
        <taxon>Musaceae</taxon>
        <taxon>Ensete</taxon>
    </lineage>
</organism>
<feature type="region of interest" description="Disordered" evidence="1">
    <location>
        <begin position="216"/>
        <end position="305"/>
    </location>
</feature>
<reference evidence="2 3" key="1">
    <citation type="submission" date="2022-12" db="EMBL/GenBank/DDBJ databases">
        <title>Chromosome-scale assembly of the Ensete ventricosum genome.</title>
        <authorList>
            <person name="Dussert Y."/>
            <person name="Stocks J."/>
            <person name="Wendawek A."/>
            <person name="Woldeyes F."/>
            <person name="Nichols R.A."/>
            <person name="Borrell J.S."/>
        </authorList>
    </citation>
    <scope>NUCLEOTIDE SEQUENCE [LARGE SCALE GENOMIC DNA]</scope>
    <source>
        <strain evidence="3">cv. Maze</strain>
        <tissue evidence="2">Seeds</tissue>
    </source>
</reference>
<evidence type="ECO:0000313" key="2">
    <source>
        <dbReference type="EMBL" id="KAJ8460337.1"/>
    </source>
</evidence>
<accession>A0AAV8PPI6</accession>
<protein>
    <submittedName>
        <fullName evidence="2">Uncharacterized protein</fullName>
    </submittedName>
</protein>
<dbReference type="PANTHER" id="PTHR35486">
    <property type="entry name" value="EXPRESSED PROTEIN"/>
    <property type="match status" value="1"/>
</dbReference>
<proteinExistence type="predicted"/>
<dbReference type="AlphaFoldDB" id="A0AAV8PPI6"/>
<sequence>MKCKKHPYELGAGVCASCLRERLLALLAAEKELSPARDHHDLDPRDFDSPTVAFPRSVSPYLPHRRSVGSDASHHHDASFFSTPGLGHTLDGEFDSGRSRRSGRFSVLKVLFGHHTSEKGEADWVPRKGSGPRSWFSALVRLRGRRKKQQRELFSAAEGVAPPEQGSRPCRLVQRGMSPAMEDEEEADADASGYTSESSNGWRRPIPTLLRRISASSRHRHRHQQQQQQLRGLGSASGFTVGLNPLMRSGASGRRSQVSESTGVSGELRYPATSDRRDRRTGAGCAPLGLDPSRSWKLTDFGRFK</sequence>
<comment type="caution">
    <text evidence="2">The sequence shown here is derived from an EMBL/GenBank/DDBJ whole genome shotgun (WGS) entry which is preliminary data.</text>
</comment>
<evidence type="ECO:0000313" key="3">
    <source>
        <dbReference type="Proteomes" id="UP001222027"/>
    </source>
</evidence>
<dbReference type="Proteomes" id="UP001222027">
    <property type="component" value="Unassembled WGS sequence"/>
</dbReference>